<organism evidence="2 3">
    <name type="scientific">Heyndrickxia acidicola</name>
    <dbReference type="NCBI Taxonomy" id="209389"/>
    <lineage>
        <taxon>Bacteria</taxon>
        <taxon>Bacillati</taxon>
        <taxon>Bacillota</taxon>
        <taxon>Bacilli</taxon>
        <taxon>Bacillales</taxon>
        <taxon>Bacillaceae</taxon>
        <taxon>Heyndrickxia</taxon>
    </lineage>
</organism>
<feature type="transmembrane region" description="Helical" evidence="1">
    <location>
        <begin position="6"/>
        <end position="27"/>
    </location>
</feature>
<keyword evidence="2" id="KW-0378">Hydrolase</keyword>
<evidence type="ECO:0000313" key="3">
    <source>
        <dbReference type="Proteomes" id="UP001341444"/>
    </source>
</evidence>
<name>A0ABU6MK97_9BACI</name>
<reference evidence="2 3" key="1">
    <citation type="submission" date="2023-03" db="EMBL/GenBank/DDBJ databases">
        <title>Bacillus Genome Sequencing.</title>
        <authorList>
            <person name="Dunlap C."/>
        </authorList>
    </citation>
    <scope>NUCLEOTIDE SEQUENCE [LARGE SCALE GENOMIC DNA]</scope>
    <source>
        <strain evidence="2 3">B-23453</strain>
    </source>
</reference>
<feature type="transmembrane region" description="Helical" evidence="1">
    <location>
        <begin position="120"/>
        <end position="138"/>
    </location>
</feature>
<feature type="transmembrane region" description="Helical" evidence="1">
    <location>
        <begin position="227"/>
        <end position="247"/>
    </location>
</feature>
<gene>
    <name evidence="2" type="ORF">P4T90_10325</name>
</gene>
<keyword evidence="3" id="KW-1185">Reference proteome</keyword>
<dbReference type="RefSeq" id="WP_066268736.1">
    <property type="nucleotide sequence ID" value="NZ_JARMAB010000012.1"/>
</dbReference>
<dbReference type="GO" id="GO:0008233">
    <property type="term" value="F:peptidase activity"/>
    <property type="evidence" value="ECO:0007669"/>
    <property type="project" value="UniProtKB-KW"/>
</dbReference>
<dbReference type="GO" id="GO:0006508">
    <property type="term" value="P:proteolysis"/>
    <property type="evidence" value="ECO:0007669"/>
    <property type="project" value="UniProtKB-KW"/>
</dbReference>
<evidence type="ECO:0000256" key="1">
    <source>
        <dbReference type="SAM" id="Phobius"/>
    </source>
</evidence>
<keyword evidence="1" id="KW-0812">Transmembrane</keyword>
<dbReference type="Pfam" id="PF10086">
    <property type="entry name" value="YhfC"/>
    <property type="match status" value="1"/>
</dbReference>
<accession>A0ABU6MK97</accession>
<keyword evidence="1" id="KW-1133">Transmembrane helix</keyword>
<sequence length="254" mass="28676">MITNTAIISMFVCILFSFLLFGGLIVFYRKKGGVSVKPLLLGSVGFIFFSQLLEKVLHAIVLLHFPHYMDHPVWFGLYGGFTAGIFEEVGRFILFTWLLKKYRDYQSGISFGIGWGGAEAVLLTLAVVLPNLIFAFMINSGTFEAKLGSQVSAEAIRTLKEGVLSHGASYYFFGCAERFFSIFIQLFLSVFVLLGVVKRKSIYLLYAVLIHAAVDFPLVFFQTGHFTLLWVIEVYVAIIGCLSIFFLNRLKRYF</sequence>
<feature type="transmembrane region" description="Helical" evidence="1">
    <location>
        <begin position="77"/>
        <end position="99"/>
    </location>
</feature>
<dbReference type="EC" id="3.4.-.-" evidence="2"/>
<feature type="transmembrane region" description="Helical" evidence="1">
    <location>
        <begin position="39"/>
        <end position="65"/>
    </location>
</feature>
<feature type="transmembrane region" description="Helical" evidence="1">
    <location>
        <begin position="179"/>
        <end position="196"/>
    </location>
</feature>
<feature type="transmembrane region" description="Helical" evidence="1">
    <location>
        <begin position="203"/>
        <end position="221"/>
    </location>
</feature>
<keyword evidence="2" id="KW-0645">Protease</keyword>
<dbReference type="InterPro" id="IPR011397">
    <property type="entry name" value="YhfC"/>
</dbReference>
<comment type="caution">
    <text evidence="2">The sequence shown here is derived from an EMBL/GenBank/DDBJ whole genome shotgun (WGS) entry which is preliminary data.</text>
</comment>
<proteinExistence type="predicted"/>
<evidence type="ECO:0000313" key="2">
    <source>
        <dbReference type="EMBL" id="MED1203475.1"/>
    </source>
</evidence>
<dbReference type="Proteomes" id="UP001341444">
    <property type="component" value="Unassembled WGS sequence"/>
</dbReference>
<keyword evidence="1" id="KW-0472">Membrane</keyword>
<protein>
    <submittedName>
        <fullName evidence="2">YhfC family glutamic-type intramembrane protease</fullName>
        <ecNumber evidence="2">3.4.-.-</ecNumber>
    </submittedName>
</protein>
<dbReference type="EMBL" id="JARMAB010000012">
    <property type="protein sequence ID" value="MED1203475.1"/>
    <property type="molecule type" value="Genomic_DNA"/>
</dbReference>
<dbReference type="PIRSF" id="PIRSF033101">
    <property type="entry name" value="UCP033101"/>
    <property type="match status" value="1"/>
</dbReference>